<feature type="compositionally biased region" description="Basic and acidic residues" evidence="1">
    <location>
        <begin position="23"/>
        <end position="52"/>
    </location>
</feature>
<dbReference type="Proteomes" id="UP000003586">
    <property type="component" value="Chromosome"/>
</dbReference>
<proteinExistence type="predicted"/>
<name>W0F2D0_9BACT</name>
<accession>W0F2D0</accession>
<evidence type="ECO:0000313" key="3">
    <source>
        <dbReference type="Proteomes" id="UP000003586"/>
    </source>
</evidence>
<evidence type="ECO:0000256" key="1">
    <source>
        <dbReference type="SAM" id="MobiDB-lite"/>
    </source>
</evidence>
<protein>
    <submittedName>
        <fullName evidence="2">Uncharacterized protein</fullName>
    </submittedName>
</protein>
<gene>
    <name evidence="2" type="ORF">NIASO_03275</name>
</gene>
<evidence type="ECO:0000313" key="2">
    <source>
        <dbReference type="EMBL" id="AHF17185.1"/>
    </source>
</evidence>
<dbReference type="OrthoDB" id="678101at2"/>
<feature type="region of interest" description="Disordered" evidence="1">
    <location>
        <begin position="1"/>
        <end position="61"/>
    </location>
</feature>
<sequence length="61" mass="7221">MKSNQEGKSKMTHPQTQAHKRPQNKDVIDSREGEEQTTKGDSTTHNRKEKKSDRRRVKNMW</sequence>
<reference evidence="2 3" key="1">
    <citation type="submission" date="2013-12" db="EMBL/GenBank/DDBJ databases">
        <authorList>
            <consortium name="DOE Joint Genome Institute"/>
            <person name="Eisen J."/>
            <person name="Huntemann M."/>
            <person name="Han J."/>
            <person name="Chen A."/>
            <person name="Kyrpides N."/>
            <person name="Mavromatis K."/>
            <person name="Markowitz V."/>
            <person name="Palaniappan K."/>
            <person name="Ivanova N."/>
            <person name="Schaumberg A."/>
            <person name="Pati A."/>
            <person name="Liolios K."/>
            <person name="Nordberg H.P."/>
            <person name="Cantor M.N."/>
            <person name="Hua S.X."/>
            <person name="Woyke T."/>
        </authorList>
    </citation>
    <scope>NUCLEOTIDE SEQUENCE [LARGE SCALE GENOMIC DNA]</scope>
    <source>
        <strain evidence="3">DSM 19437</strain>
    </source>
</reference>
<organism evidence="2 3">
    <name type="scientific">Niabella soli DSM 19437</name>
    <dbReference type="NCBI Taxonomy" id="929713"/>
    <lineage>
        <taxon>Bacteria</taxon>
        <taxon>Pseudomonadati</taxon>
        <taxon>Bacteroidota</taxon>
        <taxon>Chitinophagia</taxon>
        <taxon>Chitinophagales</taxon>
        <taxon>Chitinophagaceae</taxon>
        <taxon>Niabella</taxon>
    </lineage>
</organism>
<dbReference type="HOGENOM" id="CLU_2917948_0_0_10"/>
<dbReference type="RefSeq" id="WP_008583616.1">
    <property type="nucleotide sequence ID" value="NZ_CP007035.1"/>
</dbReference>
<dbReference type="EMBL" id="CP007035">
    <property type="protein sequence ID" value="AHF17185.1"/>
    <property type="molecule type" value="Genomic_DNA"/>
</dbReference>
<dbReference type="KEGG" id="nso:NIASO_03275"/>
<keyword evidence="3" id="KW-1185">Reference proteome</keyword>
<dbReference type="AlphaFoldDB" id="W0F2D0"/>